<evidence type="ECO:0000256" key="5">
    <source>
        <dbReference type="ARBA" id="ARBA00018859"/>
    </source>
</evidence>
<keyword evidence="15" id="KW-1185">Reference proteome</keyword>
<evidence type="ECO:0000256" key="8">
    <source>
        <dbReference type="ARBA" id="ARBA00023002"/>
    </source>
</evidence>
<keyword evidence="7 11" id="KW-0479">Metal-binding</keyword>
<evidence type="ECO:0000256" key="3">
    <source>
        <dbReference type="ARBA" id="ARBA00005411"/>
    </source>
</evidence>
<dbReference type="InterPro" id="IPR017142">
    <property type="entry name" value="Nitric_oxide_synthase_Oase-su"/>
</dbReference>
<accession>A0A0N9I0T3</accession>
<comment type="catalytic activity">
    <reaction evidence="10">
        <text>3 reduced [flavodoxin] + 2 L-arginine + 4 O2 = 3 oxidized [flavodoxin] + 2 L-citrulline + 2 nitric oxide + 4 H2O + 5 H(+)</text>
        <dbReference type="Rhea" id="RHEA:52324"/>
        <dbReference type="Rhea" id="RHEA-COMP:10622"/>
        <dbReference type="Rhea" id="RHEA-COMP:10623"/>
        <dbReference type="ChEBI" id="CHEBI:15377"/>
        <dbReference type="ChEBI" id="CHEBI:15378"/>
        <dbReference type="ChEBI" id="CHEBI:15379"/>
        <dbReference type="ChEBI" id="CHEBI:16480"/>
        <dbReference type="ChEBI" id="CHEBI:32682"/>
        <dbReference type="ChEBI" id="CHEBI:57618"/>
        <dbReference type="ChEBI" id="CHEBI:57743"/>
        <dbReference type="ChEBI" id="CHEBI:58210"/>
        <dbReference type="EC" id="1.14.14.47"/>
    </reaction>
</comment>
<comment type="similarity">
    <text evidence="3 11">Belongs to the NOS family. Bacterial NOS oxygenase subfamily.</text>
</comment>
<evidence type="ECO:0000256" key="1">
    <source>
        <dbReference type="ARBA" id="ARBA00001971"/>
    </source>
</evidence>
<dbReference type="GO" id="GO:0004517">
    <property type="term" value="F:nitric-oxide synthase activity"/>
    <property type="evidence" value="ECO:0007669"/>
    <property type="project" value="InterPro"/>
</dbReference>
<comment type="cofactor">
    <cofactor evidence="1 11 12">
        <name>heme</name>
        <dbReference type="ChEBI" id="CHEBI:30413"/>
    </cofactor>
</comment>
<sequence length="370" mass="42017">MPYREVPVRNIATTISAARDEAEVFLDSCSRELAWDRQRHQERWRQVQHELAGTGTYRHTREELEFGAKLAWRNHTRCIGKLHWRTLTVRDCRDLSDPSSISAALVDQLRWSYNDGQIRPLITIFAQDTPLTQGPRIISHQLVRYAGYVQPDGTVVGDPSNTGLTARLRSMGWQGCGGAFDRLPVLLCDSQGRLTCHVMPPEVSPDVLITHPGYPWFADLGLRWYAYPTVSDMRMEIGGVTYPAAPFSGWYVSTEIGARNFGDTDRYNLLPTVARKLGLPVDHDRTLWKDRALVELNVAVLTSFEAAGVRMLDHHTMADQFHRYVQTQRRNGNAVHADWSWIVPPMAGSATPVYHQAYDGTTVRPNFFRD</sequence>
<evidence type="ECO:0000256" key="12">
    <source>
        <dbReference type="PIRSR" id="PIRSR037219-1"/>
    </source>
</evidence>
<dbReference type="SUPFAM" id="SSF56512">
    <property type="entry name" value="Nitric oxide (NO) synthase oxygenase domain"/>
    <property type="match status" value="1"/>
</dbReference>
<organism evidence="14 15">
    <name type="scientific">Kibdelosporangium phytohabitans</name>
    <dbReference type="NCBI Taxonomy" id="860235"/>
    <lineage>
        <taxon>Bacteria</taxon>
        <taxon>Bacillati</taxon>
        <taxon>Actinomycetota</taxon>
        <taxon>Actinomycetes</taxon>
        <taxon>Pseudonocardiales</taxon>
        <taxon>Pseudonocardiaceae</taxon>
        <taxon>Kibdelosporangium</taxon>
    </lineage>
</organism>
<dbReference type="GO" id="GO:0046872">
    <property type="term" value="F:metal ion binding"/>
    <property type="evidence" value="ECO:0007669"/>
    <property type="project" value="UniProtKB-KW"/>
</dbReference>
<dbReference type="Gene3D" id="3.90.440.10">
    <property type="entry name" value="Nitric Oxide Synthase,Heme Domain,Chain A domain 2"/>
    <property type="match status" value="1"/>
</dbReference>
<evidence type="ECO:0000256" key="11">
    <source>
        <dbReference type="PIRNR" id="PIRNR037219"/>
    </source>
</evidence>
<evidence type="ECO:0000313" key="15">
    <source>
        <dbReference type="Proteomes" id="UP000063699"/>
    </source>
</evidence>
<gene>
    <name evidence="14" type="ORF">AOZ06_46845</name>
</gene>
<evidence type="ECO:0000256" key="2">
    <source>
        <dbReference type="ARBA" id="ARBA00002642"/>
    </source>
</evidence>
<evidence type="ECO:0000256" key="7">
    <source>
        <dbReference type="ARBA" id="ARBA00022723"/>
    </source>
</evidence>
<dbReference type="InterPro" id="IPR044944">
    <property type="entry name" value="NOS_dom_3"/>
</dbReference>
<dbReference type="AlphaFoldDB" id="A0A0N9I0T3"/>
<evidence type="ECO:0000256" key="4">
    <source>
        <dbReference type="ARBA" id="ARBA00012735"/>
    </source>
</evidence>
<dbReference type="PIRSF" id="PIRSF037219">
    <property type="entry name" value="NOS_oxygenase"/>
    <property type="match status" value="1"/>
</dbReference>
<proteinExistence type="inferred from homology"/>
<evidence type="ECO:0000256" key="6">
    <source>
        <dbReference type="ARBA" id="ARBA00022617"/>
    </source>
</evidence>
<dbReference type="InterPro" id="IPR050607">
    <property type="entry name" value="NOS"/>
</dbReference>
<dbReference type="InterPro" id="IPR044940">
    <property type="entry name" value="NOS_dom_2"/>
</dbReference>
<protein>
    <recommendedName>
        <fullName evidence="5 11">Nitric oxide synthase oxygenase</fullName>
        <ecNumber evidence="4 11">1.14.14.47</ecNumber>
    </recommendedName>
</protein>
<dbReference type="InterPro" id="IPR044943">
    <property type="entry name" value="NOS_dom_1"/>
</dbReference>
<dbReference type="PANTHER" id="PTHR43410">
    <property type="entry name" value="NITRIC OXIDE SYNTHASE OXYGENASE"/>
    <property type="match status" value="1"/>
</dbReference>
<dbReference type="Gene3D" id="3.90.340.10">
    <property type="entry name" value="Nitric Oxide Synthase, Chain A, domain 1"/>
    <property type="match status" value="1"/>
</dbReference>
<dbReference type="Proteomes" id="UP000063699">
    <property type="component" value="Chromosome"/>
</dbReference>
<dbReference type="STRING" id="860235.AOZ06_46845"/>
<name>A0A0N9I0T3_9PSEU</name>
<dbReference type="KEGG" id="kphy:AOZ06_46845"/>
<dbReference type="InterPro" id="IPR036119">
    <property type="entry name" value="NOS_N_sf"/>
</dbReference>
<evidence type="ECO:0000256" key="9">
    <source>
        <dbReference type="ARBA" id="ARBA00023004"/>
    </source>
</evidence>
<dbReference type="InterPro" id="IPR004030">
    <property type="entry name" value="NOS_N"/>
</dbReference>
<comment type="subunit">
    <text evidence="11">Homodimer.</text>
</comment>
<comment type="miscellaneous">
    <text evidence="11">This protein is similar to the oxygenase domain of eukaryotic nitric oxide synthases but lacks the reductase domain which, in eukaryotes, is responsible for transfer of electrons to the ferric heme during nitric oxide synthesis.</text>
</comment>
<dbReference type="EMBL" id="CP012752">
    <property type="protein sequence ID" value="ALG13388.1"/>
    <property type="molecule type" value="Genomic_DNA"/>
</dbReference>
<keyword evidence="8 11" id="KW-0560">Oxidoreductase</keyword>
<dbReference type="GO" id="GO:0020037">
    <property type="term" value="F:heme binding"/>
    <property type="evidence" value="ECO:0007669"/>
    <property type="project" value="InterPro"/>
</dbReference>
<feature type="binding site" description="axial binding residue" evidence="12">
    <location>
        <position position="78"/>
    </location>
    <ligand>
        <name>heme</name>
        <dbReference type="ChEBI" id="CHEBI:30413"/>
    </ligand>
    <ligandPart>
        <name>Fe</name>
        <dbReference type="ChEBI" id="CHEBI:18248"/>
    </ligandPart>
</feature>
<reference evidence="14 15" key="1">
    <citation type="submission" date="2015-07" db="EMBL/GenBank/DDBJ databases">
        <title>Genome sequencing of Kibdelosporangium phytohabitans.</title>
        <authorList>
            <person name="Qin S."/>
            <person name="Xing K."/>
        </authorList>
    </citation>
    <scope>NUCLEOTIDE SEQUENCE [LARGE SCALE GENOMIC DNA]</scope>
    <source>
        <strain evidence="14 15">KLBMP1111</strain>
    </source>
</reference>
<dbReference type="EC" id="1.14.14.47" evidence="4 11"/>
<evidence type="ECO:0000313" key="14">
    <source>
        <dbReference type="EMBL" id="ALG13388.1"/>
    </source>
</evidence>
<dbReference type="PANTHER" id="PTHR43410:SF1">
    <property type="entry name" value="NITRIC OXIDE SYNTHASE"/>
    <property type="match status" value="1"/>
</dbReference>
<dbReference type="Gene3D" id="3.90.1230.10">
    <property type="entry name" value="Nitric Oxide Synthase, Chain A, domain 3"/>
    <property type="match status" value="1"/>
</dbReference>
<keyword evidence="9 11" id="KW-0408">Iron</keyword>
<evidence type="ECO:0000256" key="10">
    <source>
        <dbReference type="ARBA" id="ARBA00048713"/>
    </source>
</evidence>
<comment type="function">
    <text evidence="2 11">Catalyzes the production of nitric oxide.</text>
</comment>
<dbReference type="Pfam" id="PF02898">
    <property type="entry name" value="NO_synthase"/>
    <property type="match status" value="1"/>
</dbReference>
<evidence type="ECO:0000259" key="13">
    <source>
        <dbReference type="Pfam" id="PF02898"/>
    </source>
</evidence>
<dbReference type="GO" id="GO:0006809">
    <property type="term" value="P:nitric oxide biosynthetic process"/>
    <property type="evidence" value="ECO:0007669"/>
    <property type="project" value="InterPro"/>
</dbReference>
<keyword evidence="6 11" id="KW-0349">Heme</keyword>
<feature type="domain" description="Nitric oxide synthase (NOS)" evidence="13">
    <location>
        <begin position="20"/>
        <end position="369"/>
    </location>
</feature>